<sequence length="124" mass="13738">MSRRLSETWRPGGVEYVLDTSGPKENLDAGLAATARMRRFGFVAFNDHSGAVVDAFRLMVGQQLQGIIQGDAVSALMIPELIGLYRSGGFPFDCLITFYDWSWPKRARTAARVTSSSTHRPLRS</sequence>
<organism evidence="1 2">
    <name type="scientific">Aureimonas glaciei</name>
    <dbReference type="NCBI Taxonomy" id="1776957"/>
    <lineage>
        <taxon>Bacteria</taxon>
        <taxon>Pseudomonadati</taxon>
        <taxon>Pseudomonadota</taxon>
        <taxon>Alphaproteobacteria</taxon>
        <taxon>Hyphomicrobiales</taxon>
        <taxon>Aurantimonadaceae</taxon>
        <taxon>Aureimonas</taxon>
    </lineage>
</organism>
<dbReference type="EMBL" id="BMJJ01000016">
    <property type="protein sequence ID" value="GGD40206.1"/>
    <property type="molecule type" value="Genomic_DNA"/>
</dbReference>
<dbReference type="Proteomes" id="UP000613160">
    <property type="component" value="Unassembled WGS sequence"/>
</dbReference>
<dbReference type="AlphaFoldDB" id="A0A916YCQ9"/>
<gene>
    <name evidence="1" type="ORF">GCM10011335_48600</name>
</gene>
<proteinExistence type="predicted"/>
<dbReference type="RefSeq" id="WP_188855031.1">
    <property type="nucleotide sequence ID" value="NZ_BMJJ01000016.1"/>
</dbReference>
<comment type="caution">
    <text evidence="1">The sequence shown here is derived from an EMBL/GenBank/DDBJ whole genome shotgun (WGS) entry which is preliminary data.</text>
</comment>
<evidence type="ECO:0000313" key="2">
    <source>
        <dbReference type="Proteomes" id="UP000613160"/>
    </source>
</evidence>
<name>A0A916YCQ9_9HYPH</name>
<evidence type="ECO:0000313" key="1">
    <source>
        <dbReference type="EMBL" id="GGD40206.1"/>
    </source>
</evidence>
<reference evidence="1" key="1">
    <citation type="journal article" date="2014" name="Int. J. Syst. Evol. Microbiol.">
        <title>Complete genome sequence of Corynebacterium casei LMG S-19264T (=DSM 44701T), isolated from a smear-ripened cheese.</title>
        <authorList>
            <consortium name="US DOE Joint Genome Institute (JGI-PGF)"/>
            <person name="Walter F."/>
            <person name="Albersmeier A."/>
            <person name="Kalinowski J."/>
            <person name="Ruckert C."/>
        </authorList>
    </citation>
    <scope>NUCLEOTIDE SEQUENCE</scope>
    <source>
        <strain evidence="1">CGMCC 1.15493</strain>
    </source>
</reference>
<keyword evidence="2" id="KW-1185">Reference proteome</keyword>
<dbReference type="Gene3D" id="3.90.180.10">
    <property type="entry name" value="Medium-chain alcohol dehydrogenases, catalytic domain"/>
    <property type="match status" value="1"/>
</dbReference>
<reference evidence="1" key="2">
    <citation type="submission" date="2020-09" db="EMBL/GenBank/DDBJ databases">
        <authorList>
            <person name="Sun Q."/>
            <person name="Zhou Y."/>
        </authorList>
    </citation>
    <scope>NUCLEOTIDE SEQUENCE</scope>
    <source>
        <strain evidence="1">CGMCC 1.15493</strain>
    </source>
</reference>
<protein>
    <submittedName>
        <fullName evidence="1">Uncharacterized protein</fullName>
    </submittedName>
</protein>
<dbReference type="Gene3D" id="3.40.50.720">
    <property type="entry name" value="NAD(P)-binding Rossmann-like Domain"/>
    <property type="match status" value="1"/>
</dbReference>
<accession>A0A916YCQ9</accession>